<keyword evidence="2" id="KW-1185">Reference proteome</keyword>
<proteinExistence type="predicted"/>
<name>A0ABV0P297_9TELE</name>
<organism evidence="1 2">
    <name type="scientific">Goodea atripinnis</name>
    <dbReference type="NCBI Taxonomy" id="208336"/>
    <lineage>
        <taxon>Eukaryota</taxon>
        <taxon>Metazoa</taxon>
        <taxon>Chordata</taxon>
        <taxon>Craniata</taxon>
        <taxon>Vertebrata</taxon>
        <taxon>Euteleostomi</taxon>
        <taxon>Actinopterygii</taxon>
        <taxon>Neopterygii</taxon>
        <taxon>Teleostei</taxon>
        <taxon>Neoteleostei</taxon>
        <taxon>Acanthomorphata</taxon>
        <taxon>Ovalentaria</taxon>
        <taxon>Atherinomorphae</taxon>
        <taxon>Cyprinodontiformes</taxon>
        <taxon>Goodeidae</taxon>
        <taxon>Goodea</taxon>
    </lineage>
</organism>
<dbReference type="EMBL" id="JAHRIO010054399">
    <property type="protein sequence ID" value="MEQ2176592.1"/>
    <property type="molecule type" value="Genomic_DNA"/>
</dbReference>
<dbReference type="Proteomes" id="UP001476798">
    <property type="component" value="Unassembled WGS sequence"/>
</dbReference>
<evidence type="ECO:0000313" key="2">
    <source>
        <dbReference type="Proteomes" id="UP001476798"/>
    </source>
</evidence>
<comment type="caution">
    <text evidence="1">The sequence shown here is derived from an EMBL/GenBank/DDBJ whole genome shotgun (WGS) entry which is preliminary data.</text>
</comment>
<reference evidence="1 2" key="1">
    <citation type="submission" date="2021-06" db="EMBL/GenBank/DDBJ databases">
        <authorList>
            <person name="Palmer J.M."/>
        </authorList>
    </citation>
    <scope>NUCLEOTIDE SEQUENCE [LARGE SCALE GENOMIC DNA]</scope>
    <source>
        <strain evidence="1 2">GA_2019</strain>
        <tissue evidence="1">Muscle</tissue>
    </source>
</reference>
<protein>
    <submittedName>
        <fullName evidence="1">Uncharacterized protein</fullName>
    </submittedName>
</protein>
<sequence length="336" mass="36945">MVNVCILELLTEKEASVICDVHTGATSLAPELCQALCSLLASQKTLRSGRGSFATHTRLSPLLHSLISPLACKGYADREAHDTQSKKIYAESPSHTAFGSPASVGSNVGDVGMPFRSTLWTGPNEDHARPPACLTLLGLCGGESGSSTPGTVSDQRTNAERVEVAKEAGSKSPDMFLIESYKEMYRNQPEELRNLICEHLFEEEHTTDLREHMAPGTAHARKRCIEEEDELFLSRYLRLGLQGLKSKVVTDNGYSLYANMVYRTHASITSILTPLFIRAKAIDCDLRRSLRDLSLPDSSWECRVAAENLLLSAVELYSATEGKRGDEDESRSQHNT</sequence>
<evidence type="ECO:0000313" key="1">
    <source>
        <dbReference type="EMBL" id="MEQ2176592.1"/>
    </source>
</evidence>
<gene>
    <name evidence="1" type="ORF">GOODEAATRI_029603</name>
</gene>
<accession>A0ABV0P297</accession>